<dbReference type="OrthoDB" id="3831452at2"/>
<accession>A0A413RJC3</accession>
<organism evidence="1 2">
    <name type="scientific">Cellulomonas rhizosphaerae</name>
    <dbReference type="NCBI Taxonomy" id="2293719"/>
    <lineage>
        <taxon>Bacteria</taxon>
        <taxon>Bacillati</taxon>
        <taxon>Actinomycetota</taxon>
        <taxon>Actinomycetes</taxon>
        <taxon>Micrococcales</taxon>
        <taxon>Cellulomonadaceae</taxon>
        <taxon>Cellulomonas</taxon>
    </lineage>
</organism>
<sequence length="228" mass="25883">MRYTTRPLSDRTWLRADDERTRSQFKVSWSQASDLLERELEWIDGHDLVIEIDIREQDLRLDGMLRANAKPIGAPAVVVAFESQHGPLLYRSDAYGWGSWGSSMEVWQHNVYAVAKTLEALRAVDRYGAARSGEQYRGYRQIGRGPAIVTDAPMTARRAAEILVRGARVNTSERTREHDVDAFLDGDLDRDSVIRLAKRNTHPDTAWPGIPVSFDEVQRAAAHLRGER</sequence>
<keyword evidence="2" id="KW-1185">Reference proteome</keyword>
<dbReference type="AlphaFoldDB" id="A0A413RJC3"/>
<reference evidence="1 2" key="1">
    <citation type="submission" date="2018-08" db="EMBL/GenBank/DDBJ databases">
        <title>Cellulomonas rhizosphaerae sp. nov., a novel actinomycete isolated from soil.</title>
        <authorList>
            <person name="Tian Y."/>
        </authorList>
    </citation>
    <scope>NUCLEOTIDE SEQUENCE [LARGE SCALE GENOMIC DNA]</scope>
    <source>
        <strain evidence="1 2">NEAU-TCZ24</strain>
    </source>
</reference>
<dbReference type="RefSeq" id="WP_138067669.1">
    <property type="nucleotide sequence ID" value="NZ_QWKP01000211.1"/>
</dbReference>
<dbReference type="Proteomes" id="UP000283374">
    <property type="component" value="Unassembled WGS sequence"/>
</dbReference>
<evidence type="ECO:0000313" key="2">
    <source>
        <dbReference type="Proteomes" id="UP000283374"/>
    </source>
</evidence>
<dbReference type="EMBL" id="QWKP01000211">
    <property type="protein sequence ID" value="RHA38695.1"/>
    <property type="molecule type" value="Genomic_DNA"/>
</dbReference>
<name>A0A413RJC3_9CELL</name>
<proteinExistence type="predicted"/>
<comment type="caution">
    <text evidence="1">The sequence shown here is derived from an EMBL/GenBank/DDBJ whole genome shotgun (WGS) entry which is preliminary data.</text>
</comment>
<gene>
    <name evidence="1" type="ORF">D1825_13250</name>
</gene>
<evidence type="ECO:0000313" key="1">
    <source>
        <dbReference type="EMBL" id="RHA38695.1"/>
    </source>
</evidence>
<protein>
    <submittedName>
        <fullName evidence="1">Uncharacterized protein</fullName>
    </submittedName>
</protein>